<gene>
    <name evidence="1" type="ORF">XBO1_500005</name>
</gene>
<dbReference type="AlphaFoldDB" id="A0A077PAJ2"/>
<organism evidence="1 2">
    <name type="scientific">Xenorhabdus bovienii str. oregonense</name>
    <dbReference type="NCBI Taxonomy" id="1398202"/>
    <lineage>
        <taxon>Bacteria</taxon>
        <taxon>Pseudomonadati</taxon>
        <taxon>Pseudomonadota</taxon>
        <taxon>Gammaproteobacteria</taxon>
        <taxon>Enterobacterales</taxon>
        <taxon>Morganellaceae</taxon>
        <taxon>Xenorhabdus</taxon>
    </lineage>
</organism>
<comment type="caution">
    <text evidence="1">The sequence shown here is derived from an EMBL/GenBank/DDBJ whole genome shotgun (WGS) entry which is preliminary data.</text>
</comment>
<evidence type="ECO:0000313" key="2">
    <source>
        <dbReference type="Proteomes" id="UP000028483"/>
    </source>
</evidence>
<protein>
    <submittedName>
        <fullName evidence="1">Uncharacterized protein</fullName>
    </submittedName>
</protein>
<reference evidence="1" key="1">
    <citation type="submission" date="2013-07" db="EMBL/GenBank/DDBJ databases">
        <title>Sub-species coevolution in mutualistic symbiosis.</title>
        <authorList>
            <person name="Murfin K."/>
            <person name="Klassen J."/>
            <person name="Lee M."/>
            <person name="Forst S."/>
            <person name="Stock P."/>
            <person name="Goodrich-Blair H."/>
        </authorList>
    </citation>
    <scope>NUCLEOTIDE SEQUENCE [LARGE SCALE GENOMIC DNA]</scope>
    <source>
        <strain evidence="1">Oregonense</strain>
    </source>
</reference>
<dbReference type="EMBL" id="CBSX010000216">
    <property type="protein sequence ID" value="CDH07738.1"/>
    <property type="molecule type" value="Genomic_DNA"/>
</dbReference>
<sequence>MRKKGHIDRDLINTAGTESYESNKSKEIRFCRINETSFNKRGLLII</sequence>
<accession>A0A077PAJ2</accession>
<dbReference type="HOGENOM" id="CLU_3190768_0_0_6"/>
<name>A0A077PAJ2_XENBV</name>
<evidence type="ECO:0000313" key="1">
    <source>
        <dbReference type="EMBL" id="CDH07738.1"/>
    </source>
</evidence>
<dbReference type="Proteomes" id="UP000028483">
    <property type="component" value="Unassembled WGS sequence"/>
</dbReference>
<proteinExistence type="predicted"/>